<evidence type="ECO:0000313" key="2">
    <source>
        <dbReference type="EMBL" id="RDI67802.1"/>
    </source>
</evidence>
<feature type="transmembrane region" description="Helical" evidence="1">
    <location>
        <begin position="48"/>
        <end position="70"/>
    </location>
</feature>
<keyword evidence="1" id="KW-0472">Membrane</keyword>
<evidence type="ECO:0000313" key="3">
    <source>
        <dbReference type="Proteomes" id="UP000254869"/>
    </source>
</evidence>
<reference evidence="2 3" key="1">
    <citation type="submission" date="2018-07" db="EMBL/GenBank/DDBJ databases">
        <title>Genomic Encyclopedia of Type Strains, Phase IV (KMG-IV): sequencing the most valuable type-strain genomes for metagenomic binning, comparative biology and taxonomic classification.</title>
        <authorList>
            <person name="Goeker M."/>
        </authorList>
    </citation>
    <scope>NUCLEOTIDE SEQUENCE [LARGE SCALE GENOMIC DNA]</scope>
    <source>
        <strain evidence="2 3">DSM 44290</strain>
    </source>
</reference>
<proteinExistence type="predicted"/>
<protein>
    <submittedName>
        <fullName evidence="2">Uncharacterized protein</fullName>
    </submittedName>
</protein>
<keyword evidence="1" id="KW-1133">Transmembrane helix</keyword>
<evidence type="ECO:0000256" key="1">
    <source>
        <dbReference type="SAM" id="Phobius"/>
    </source>
</evidence>
<name>A0A370IAQ3_9NOCA</name>
<feature type="transmembrane region" description="Helical" evidence="1">
    <location>
        <begin position="82"/>
        <end position="105"/>
    </location>
</feature>
<gene>
    <name evidence="2" type="ORF">DFR76_102202</name>
</gene>
<dbReference type="Proteomes" id="UP000254869">
    <property type="component" value="Unassembled WGS sequence"/>
</dbReference>
<dbReference type="EMBL" id="QQBC01000002">
    <property type="protein sequence ID" value="RDI67802.1"/>
    <property type="molecule type" value="Genomic_DNA"/>
</dbReference>
<organism evidence="2 3">
    <name type="scientific">Nocardia pseudobrasiliensis</name>
    <dbReference type="NCBI Taxonomy" id="45979"/>
    <lineage>
        <taxon>Bacteria</taxon>
        <taxon>Bacillati</taxon>
        <taxon>Actinomycetota</taxon>
        <taxon>Actinomycetes</taxon>
        <taxon>Mycobacteriales</taxon>
        <taxon>Nocardiaceae</taxon>
        <taxon>Nocardia</taxon>
    </lineage>
</organism>
<keyword evidence="1" id="KW-0812">Transmembrane</keyword>
<comment type="caution">
    <text evidence="2">The sequence shown here is derived from an EMBL/GenBank/DDBJ whole genome shotgun (WGS) entry which is preliminary data.</text>
</comment>
<dbReference type="AlphaFoldDB" id="A0A370IAQ3"/>
<sequence length="107" mass="11605">METGRTTGNAKRTTMILTVAHEIILSQIMNPTPETPPVADKFMKLVRYFTWFMLLSGTVGIIYAGGRFAWEKWQGGRLESPKMVAGALVGGVLITSAGTIMNSIIGT</sequence>
<accession>A0A370IAQ3</accession>
<keyword evidence="3" id="KW-1185">Reference proteome</keyword>